<dbReference type="KEGG" id="amr:AM1_5054"/>
<dbReference type="InterPro" id="IPR011990">
    <property type="entry name" value="TPR-like_helical_dom_sf"/>
</dbReference>
<name>B0C743_ACAM1</name>
<dbReference type="HOGENOM" id="CLU_1773310_0_0_3"/>
<sequence length="146" mass="16524">MPLRLVPTLCLVIVFNSVLPGIATATPAEQHRSFKRPITVRQPLPDTLQTAQDWQTVGMNALIVEDYINSLQAFNKAVDLSAGQNPQILEQRGWVHYLQEQYERAISDLNQAAALYQAQSQAANYRNVRRMRLFIETQADELNLSS</sequence>
<evidence type="ECO:0000313" key="2">
    <source>
        <dbReference type="EMBL" id="ABW30020.1"/>
    </source>
</evidence>
<keyword evidence="1" id="KW-0732">Signal</keyword>
<dbReference type="OrthoDB" id="581790at2"/>
<keyword evidence="3" id="KW-1185">Reference proteome</keyword>
<evidence type="ECO:0000256" key="1">
    <source>
        <dbReference type="SAM" id="SignalP"/>
    </source>
</evidence>
<reference evidence="2 3" key="1">
    <citation type="journal article" date="2008" name="Proc. Natl. Acad. Sci. U.S.A.">
        <title>Niche adaptation and genome expansion in the chlorophyll d-producing cyanobacterium Acaryochloris marina.</title>
        <authorList>
            <person name="Swingley W.D."/>
            <person name="Chen M."/>
            <person name="Cheung P.C."/>
            <person name="Conrad A.L."/>
            <person name="Dejesa L.C."/>
            <person name="Hao J."/>
            <person name="Honchak B.M."/>
            <person name="Karbach L.E."/>
            <person name="Kurdoglu A."/>
            <person name="Lahiri S."/>
            <person name="Mastrian S.D."/>
            <person name="Miyashita H."/>
            <person name="Page L."/>
            <person name="Ramakrishna P."/>
            <person name="Satoh S."/>
            <person name="Sattley W.M."/>
            <person name="Shimada Y."/>
            <person name="Taylor H.L."/>
            <person name="Tomo T."/>
            <person name="Tsuchiya T."/>
            <person name="Wang Z.T."/>
            <person name="Raymond J."/>
            <person name="Mimuro M."/>
            <person name="Blankenship R.E."/>
            <person name="Touchman J.W."/>
        </authorList>
    </citation>
    <scope>NUCLEOTIDE SEQUENCE [LARGE SCALE GENOMIC DNA]</scope>
    <source>
        <strain evidence="3">MBIC 11017</strain>
    </source>
</reference>
<accession>B0C743</accession>
<evidence type="ECO:0000313" key="3">
    <source>
        <dbReference type="Proteomes" id="UP000000268"/>
    </source>
</evidence>
<organism evidence="2 3">
    <name type="scientific">Acaryochloris marina (strain MBIC 11017)</name>
    <dbReference type="NCBI Taxonomy" id="329726"/>
    <lineage>
        <taxon>Bacteria</taxon>
        <taxon>Bacillati</taxon>
        <taxon>Cyanobacteriota</taxon>
        <taxon>Cyanophyceae</taxon>
        <taxon>Acaryochloridales</taxon>
        <taxon>Acaryochloridaceae</taxon>
        <taxon>Acaryochloris</taxon>
    </lineage>
</organism>
<dbReference type="AlphaFoldDB" id="B0C743"/>
<dbReference type="STRING" id="329726.AM1_5054"/>
<dbReference type="SUPFAM" id="SSF48452">
    <property type="entry name" value="TPR-like"/>
    <property type="match status" value="1"/>
</dbReference>
<proteinExistence type="predicted"/>
<feature type="chain" id="PRO_5002746677" evidence="1">
    <location>
        <begin position="26"/>
        <end position="146"/>
    </location>
</feature>
<feature type="signal peptide" evidence="1">
    <location>
        <begin position="1"/>
        <end position="25"/>
    </location>
</feature>
<dbReference type="RefSeq" id="WP_012165291.1">
    <property type="nucleotide sequence ID" value="NC_009925.1"/>
</dbReference>
<dbReference type="eggNOG" id="COG0457">
    <property type="taxonomic scope" value="Bacteria"/>
</dbReference>
<dbReference type="Proteomes" id="UP000000268">
    <property type="component" value="Chromosome"/>
</dbReference>
<dbReference type="EMBL" id="CP000828">
    <property type="protein sequence ID" value="ABW30020.1"/>
    <property type="molecule type" value="Genomic_DNA"/>
</dbReference>
<protein>
    <submittedName>
        <fullName evidence="2">TPR domain protein, putative</fullName>
    </submittedName>
</protein>
<dbReference type="Gene3D" id="1.25.40.10">
    <property type="entry name" value="Tetratricopeptide repeat domain"/>
    <property type="match status" value="1"/>
</dbReference>
<gene>
    <name evidence="2" type="ordered locus">AM1_5054</name>
</gene>